<dbReference type="Gene3D" id="1.25.10.10">
    <property type="entry name" value="Leucine-rich Repeat Variant"/>
    <property type="match status" value="1"/>
</dbReference>
<keyword evidence="6" id="KW-0472">Membrane</keyword>
<accession>A0AAV5LPN1</accession>
<feature type="compositionally biased region" description="Basic residues" evidence="8">
    <location>
        <begin position="786"/>
        <end position="795"/>
    </location>
</feature>
<evidence type="ECO:0000256" key="4">
    <source>
        <dbReference type="ARBA" id="ARBA00022737"/>
    </source>
</evidence>
<evidence type="ECO:0000256" key="7">
    <source>
        <dbReference type="PIRNR" id="PIRNR037092"/>
    </source>
</evidence>
<dbReference type="GO" id="GO:0006623">
    <property type="term" value="P:protein targeting to vacuole"/>
    <property type="evidence" value="ECO:0007669"/>
    <property type="project" value="TreeGrafter"/>
</dbReference>
<dbReference type="EMBL" id="BPVZ01000134">
    <property type="protein sequence ID" value="GKV39445.1"/>
    <property type="molecule type" value="Genomic_DNA"/>
</dbReference>
<dbReference type="SUPFAM" id="SSF48371">
    <property type="entry name" value="ARM repeat"/>
    <property type="match status" value="1"/>
</dbReference>
<reference evidence="10 11" key="1">
    <citation type="journal article" date="2021" name="Commun. Biol.">
        <title>The genome of Shorea leprosula (Dipterocarpaceae) highlights the ecological relevance of drought in aseasonal tropical rainforests.</title>
        <authorList>
            <person name="Ng K.K.S."/>
            <person name="Kobayashi M.J."/>
            <person name="Fawcett J.A."/>
            <person name="Hatakeyama M."/>
            <person name="Paape T."/>
            <person name="Ng C.H."/>
            <person name="Ang C.C."/>
            <person name="Tnah L.H."/>
            <person name="Lee C.T."/>
            <person name="Nishiyama T."/>
            <person name="Sese J."/>
            <person name="O'Brien M.J."/>
            <person name="Copetti D."/>
            <person name="Mohd Noor M.I."/>
            <person name="Ong R.C."/>
            <person name="Putra M."/>
            <person name="Sireger I.Z."/>
            <person name="Indrioko S."/>
            <person name="Kosugi Y."/>
            <person name="Izuno A."/>
            <person name="Isagi Y."/>
            <person name="Lee S.L."/>
            <person name="Shimizu K.K."/>
        </authorList>
    </citation>
    <scope>NUCLEOTIDE SEQUENCE [LARGE SCALE GENOMIC DNA]</scope>
    <source>
        <strain evidence="10">214</strain>
    </source>
</reference>
<name>A0AAV5LPN1_9ROSI</name>
<feature type="domain" description="Clathrin/coatomer adaptor adaptin-like N-terminal" evidence="9">
    <location>
        <begin position="32"/>
        <end position="509"/>
    </location>
</feature>
<keyword evidence="7" id="KW-0333">Golgi apparatus</keyword>
<sequence length="944" mass="105938">MAGASLMDTLFQRSLEDLIKGMRQQLIGEPAFISKAMEEIRREIKSTDLSTKSTALLKLSYLSSLHFHDMSFADFHALEVLSSPRFAHKMIAYHAISLSFHDATPVLLLITNHLRKDLTSTNEYEVSLSLQCLSKIANVDLARDLTPEIFTLLSTSKVCVRKKAIGVVLRVFWKYPDAVRVCFKRLVENLENSDPQMVSAVVGVFCELASKDPRSYLPLAPEFYRILVDSRNNWVLIKVLKIFARLAPLEPRLAEKVVEPICDHMRRTVAKSLLFECVRTIVNSLSEYESAVKLAVVKIQEFLLDDDPNLKYLGLRALSTVAEKHLWAVLENKEIVIKSLSDVDPNIKVESLRLVMKMVSESNVAEISRVLLNYALKSGPEFCNKILASILSTCSRNVYEIIVDFDWYASLLGEMSRIPHCQKGEEIENQLIDIGMRVKDVRPKLAHVCRGLLIDPALLGNQFLHRILSAAAWVSGEYVEFSRNPFELVEALLQPRTILLLPAIRAIYIQSAFKVLTFCLHTYLLQNKGTTFSSWSDTLLPGVLSSDFYESLADLSVGNGPSVTVTPGHVSPSSLERNDLSYEYIVNMLNLVELAFGPLSGSNDVEIQDRAQNVLGFIDLIREKVLNSSVQKGNVSEGKDVEVADIVELMHHAFSEELGPVSISAQERVPLPDGLILKENLVDLEAICGDIGLPSSNSFPFESTSYKEEVGNSLSNLEIKEGLEQLNESTSLLAEHRKRHGLYYLPSDKSETISNDYPLANDPMSQDNATDDTNDLLKLAEQSFVPRRKSSHTKPRPVVVKLDNGDEIPIASRKSEPKDDSLSDAVRDVLLGSEAIIRTSSQSNLSDKPPNKRKGKEKQHRDIHEELKENLVDDRNPSSRRSRHRRHGKERRQRSPRKKNAEEGGDNGQKEKQKSSHPHGRHRQRADEPSNVAGQTSEVPDFLL</sequence>
<dbReference type="InterPro" id="IPR016024">
    <property type="entry name" value="ARM-type_fold"/>
</dbReference>
<evidence type="ECO:0000256" key="3">
    <source>
        <dbReference type="ARBA" id="ARBA00022448"/>
    </source>
</evidence>
<dbReference type="AlphaFoldDB" id="A0AAV5LPN1"/>
<dbReference type="InterPro" id="IPR011989">
    <property type="entry name" value="ARM-like"/>
</dbReference>
<evidence type="ECO:0000256" key="2">
    <source>
        <dbReference type="ARBA" id="ARBA00006613"/>
    </source>
</evidence>
<comment type="subunit">
    <text evidence="7">Adaptor protein complex 3 (AP-3) is a heterotetramer.</text>
</comment>
<dbReference type="PANTHER" id="PTHR22781:SF12">
    <property type="entry name" value="AP-3 COMPLEX SUBUNIT DELTA-1"/>
    <property type="match status" value="1"/>
</dbReference>
<evidence type="ECO:0000313" key="11">
    <source>
        <dbReference type="Proteomes" id="UP001054252"/>
    </source>
</evidence>
<dbReference type="InterPro" id="IPR017105">
    <property type="entry name" value="AP3_complex_dsu"/>
</dbReference>
<dbReference type="GO" id="GO:0006896">
    <property type="term" value="P:Golgi to vacuole transport"/>
    <property type="evidence" value="ECO:0007669"/>
    <property type="project" value="TreeGrafter"/>
</dbReference>
<feature type="region of interest" description="Disordered" evidence="8">
    <location>
        <begin position="838"/>
        <end position="944"/>
    </location>
</feature>
<gene>
    <name evidence="10" type="ORF">SLEP1_g47208</name>
</gene>
<dbReference type="PIRSF" id="PIRSF037092">
    <property type="entry name" value="AP3_complex_delta"/>
    <property type="match status" value="1"/>
</dbReference>
<comment type="subcellular location">
    <subcellularLocation>
        <location evidence="1">Endomembrane system</location>
    </subcellularLocation>
    <subcellularLocation>
        <location evidence="7">Golgi apparatus</location>
    </subcellularLocation>
</comment>
<dbReference type="Pfam" id="PF01602">
    <property type="entry name" value="Adaptin_N"/>
    <property type="match status" value="1"/>
</dbReference>
<dbReference type="GO" id="GO:0005794">
    <property type="term" value="C:Golgi apparatus"/>
    <property type="evidence" value="ECO:0007669"/>
    <property type="project" value="UniProtKB-SubCell"/>
</dbReference>
<comment type="function">
    <text evidence="7">Part of the AP-3 complex, an adaptor-related complex which seems to be clathrin-associated. The complex is associated with the Golgi region as well as more peripheral structures. It facilitates the budding of vesicles from the Golgi membrane and may be directly involved in trafficking to the vacuole. It also function in maintaining the identity of lytic vacuoles and in regulating the transition between storage and lytic vacuoles.</text>
</comment>
<evidence type="ECO:0000256" key="6">
    <source>
        <dbReference type="ARBA" id="ARBA00023136"/>
    </source>
</evidence>
<feature type="region of interest" description="Disordered" evidence="8">
    <location>
        <begin position="782"/>
        <end position="803"/>
    </location>
</feature>
<feature type="compositionally biased region" description="Basic and acidic residues" evidence="8">
    <location>
        <begin position="859"/>
        <end position="877"/>
    </location>
</feature>
<evidence type="ECO:0000256" key="5">
    <source>
        <dbReference type="ARBA" id="ARBA00022927"/>
    </source>
</evidence>
<comment type="caution">
    <text evidence="10">The sequence shown here is derived from an EMBL/GenBank/DDBJ whole genome shotgun (WGS) entry which is preliminary data.</text>
</comment>
<dbReference type="PANTHER" id="PTHR22781">
    <property type="entry name" value="DELTA ADAPTIN-RELATED"/>
    <property type="match status" value="1"/>
</dbReference>
<dbReference type="GO" id="GO:0030123">
    <property type="term" value="C:AP-3 adaptor complex"/>
    <property type="evidence" value="ECO:0007669"/>
    <property type="project" value="InterPro"/>
</dbReference>
<feature type="compositionally biased region" description="Basic residues" evidence="8">
    <location>
        <begin position="915"/>
        <end position="924"/>
    </location>
</feature>
<dbReference type="Proteomes" id="UP001054252">
    <property type="component" value="Unassembled WGS sequence"/>
</dbReference>
<comment type="similarity">
    <text evidence="2 7">Belongs to the adaptor complexes large subunit family.</text>
</comment>
<evidence type="ECO:0000256" key="1">
    <source>
        <dbReference type="ARBA" id="ARBA00004308"/>
    </source>
</evidence>
<evidence type="ECO:0000313" key="10">
    <source>
        <dbReference type="EMBL" id="GKV39445.1"/>
    </source>
</evidence>
<keyword evidence="5 7" id="KW-0653">Protein transport</keyword>
<organism evidence="10 11">
    <name type="scientific">Rubroshorea leprosula</name>
    <dbReference type="NCBI Taxonomy" id="152421"/>
    <lineage>
        <taxon>Eukaryota</taxon>
        <taxon>Viridiplantae</taxon>
        <taxon>Streptophyta</taxon>
        <taxon>Embryophyta</taxon>
        <taxon>Tracheophyta</taxon>
        <taxon>Spermatophyta</taxon>
        <taxon>Magnoliopsida</taxon>
        <taxon>eudicotyledons</taxon>
        <taxon>Gunneridae</taxon>
        <taxon>Pentapetalae</taxon>
        <taxon>rosids</taxon>
        <taxon>malvids</taxon>
        <taxon>Malvales</taxon>
        <taxon>Dipterocarpaceae</taxon>
        <taxon>Rubroshorea</taxon>
    </lineage>
</organism>
<evidence type="ECO:0000256" key="8">
    <source>
        <dbReference type="SAM" id="MobiDB-lite"/>
    </source>
</evidence>
<proteinExistence type="inferred from homology"/>
<dbReference type="InterPro" id="IPR002553">
    <property type="entry name" value="Clathrin/coatomer_adapt-like_N"/>
</dbReference>
<evidence type="ECO:0000259" key="9">
    <source>
        <dbReference type="Pfam" id="PF01602"/>
    </source>
</evidence>
<protein>
    <recommendedName>
        <fullName evidence="7">AP-3 complex subunit delta</fullName>
    </recommendedName>
</protein>
<keyword evidence="3 7" id="KW-0813">Transport</keyword>
<keyword evidence="4" id="KW-0677">Repeat</keyword>
<feature type="compositionally biased region" description="Basic residues" evidence="8">
    <location>
        <begin position="878"/>
        <end position="898"/>
    </location>
</feature>
<keyword evidence="11" id="KW-1185">Reference proteome</keyword>
<dbReference type="GO" id="GO:0010008">
    <property type="term" value="C:endosome membrane"/>
    <property type="evidence" value="ECO:0007669"/>
    <property type="project" value="TreeGrafter"/>
</dbReference>